<feature type="compositionally biased region" description="Low complexity" evidence="1">
    <location>
        <begin position="71"/>
        <end position="81"/>
    </location>
</feature>
<gene>
    <name evidence="2" type="ORF">GSF22_22625</name>
</gene>
<keyword evidence="3" id="KW-1185">Reference proteome</keyword>
<feature type="region of interest" description="Disordered" evidence="1">
    <location>
        <begin position="71"/>
        <end position="149"/>
    </location>
</feature>
<reference evidence="2 3" key="1">
    <citation type="submission" date="2019-12" db="EMBL/GenBank/DDBJ databases">
        <title>Whole genome sequencing of endophytic Actinobacterium Micromonospora sp. MPMI6T.</title>
        <authorList>
            <person name="Evv R."/>
            <person name="Podile A.R."/>
        </authorList>
    </citation>
    <scope>NUCLEOTIDE SEQUENCE [LARGE SCALE GENOMIC DNA]</scope>
    <source>
        <strain evidence="2 3">MPMI6</strain>
    </source>
</reference>
<dbReference type="Proteomes" id="UP000823521">
    <property type="component" value="Unassembled WGS sequence"/>
</dbReference>
<feature type="compositionally biased region" description="Low complexity" evidence="1">
    <location>
        <begin position="93"/>
        <end position="117"/>
    </location>
</feature>
<evidence type="ECO:0000313" key="2">
    <source>
        <dbReference type="EMBL" id="MBO4208782.1"/>
    </source>
</evidence>
<proteinExistence type="predicted"/>
<evidence type="ECO:0000256" key="1">
    <source>
        <dbReference type="SAM" id="MobiDB-lite"/>
    </source>
</evidence>
<organism evidence="2 3">
    <name type="scientific">Micromonospora echinofusca</name>
    <dbReference type="NCBI Taxonomy" id="47858"/>
    <lineage>
        <taxon>Bacteria</taxon>
        <taxon>Bacillati</taxon>
        <taxon>Actinomycetota</taxon>
        <taxon>Actinomycetes</taxon>
        <taxon>Micromonosporales</taxon>
        <taxon>Micromonosporaceae</taxon>
        <taxon>Micromonospora</taxon>
    </lineage>
</organism>
<sequence>MIPVAPVRPSWWMVCRSARLVAALALAWVIFAVGAGTAPFPGVSKAAVPSVAAGSPAYTVPVDGAVADGAVADGASGAAERPAADPDDDPTLPDRSSAVPAAVARSTATSTVPVVPTGARCAVDSGPRPVRGQRAPPLGCPSADPARSV</sequence>
<accession>A0ABS3VW65</accession>
<protein>
    <submittedName>
        <fullName evidence="2">Uncharacterized protein</fullName>
    </submittedName>
</protein>
<dbReference type="RefSeq" id="WP_208815763.1">
    <property type="nucleotide sequence ID" value="NZ_WVUH01000228.1"/>
</dbReference>
<name>A0ABS3VW65_MICEH</name>
<dbReference type="EMBL" id="WVUH01000228">
    <property type="protein sequence ID" value="MBO4208782.1"/>
    <property type="molecule type" value="Genomic_DNA"/>
</dbReference>
<evidence type="ECO:0000313" key="3">
    <source>
        <dbReference type="Proteomes" id="UP000823521"/>
    </source>
</evidence>
<comment type="caution">
    <text evidence="2">The sequence shown here is derived from an EMBL/GenBank/DDBJ whole genome shotgun (WGS) entry which is preliminary data.</text>
</comment>